<dbReference type="Proteomes" id="UP001162318">
    <property type="component" value="Unassembled WGS sequence"/>
</dbReference>
<proteinExistence type="predicted"/>
<name>A0A085K4A0_SPHYA</name>
<dbReference type="RefSeq" id="WP_004209592.1">
    <property type="nucleotide sequence ID" value="NZ_CAIGKD010000014.1"/>
</dbReference>
<reference evidence="2 5" key="1">
    <citation type="submission" date="2017-04" db="EMBL/GenBank/DDBJ databases">
        <title>Characterization, genome and methylation analysis of a phthalic acid esters degrading strain Sphingobium yanoikuyae SHJ.</title>
        <authorList>
            <person name="Feng L."/>
        </authorList>
    </citation>
    <scope>NUCLEOTIDE SEQUENCE [LARGE SCALE GENOMIC DNA]</scope>
    <source>
        <strain evidence="2 5">SHJ</strain>
    </source>
</reference>
<accession>A0A085K4A0</accession>
<dbReference type="PIRSF" id="PIRSF019307">
    <property type="entry name" value="UCP019307"/>
    <property type="match status" value="1"/>
</dbReference>
<evidence type="ECO:0000313" key="7">
    <source>
        <dbReference type="Proteomes" id="UP000280708"/>
    </source>
</evidence>
<evidence type="ECO:0000313" key="8">
    <source>
        <dbReference type="Proteomes" id="UP001162318"/>
    </source>
</evidence>
<evidence type="ECO:0000313" key="2">
    <source>
        <dbReference type="EMBL" id="ATP17278.1"/>
    </source>
</evidence>
<dbReference type="InterPro" id="IPR014500">
    <property type="entry name" value="UCP019307_cupin"/>
</dbReference>
<sequence length="161" mass="17452">MIFKSILFSRDGWVPNNSAIPVGLYLGVEPSERTDLAKAFEARFASHGWLPEWRDKIYDYDHYHSTAHEVLGMASGHATLALGGSAGFEIAVAAGDALMLPAGTGHRAVKQSRDFLAVGAYPVGQIWDICCVSPSQSMLDRISSLPPPEYDPVTGSRIYSP</sequence>
<dbReference type="InterPro" id="IPR047121">
    <property type="entry name" value="YjiB-like"/>
</dbReference>
<dbReference type="Proteomes" id="UP000280708">
    <property type="component" value="Chromosome"/>
</dbReference>
<dbReference type="EMBL" id="CP033230">
    <property type="protein sequence ID" value="AYO78988.1"/>
    <property type="molecule type" value="Genomic_DNA"/>
</dbReference>
<dbReference type="Proteomes" id="UP000219422">
    <property type="component" value="Chromosome"/>
</dbReference>
<protein>
    <submittedName>
        <fullName evidence="4">Cupin</fullName>
    </submittedName>
</protein>
<dbReference type="EMBL" id="JAOCKX010000024">
    <property type="protein sequence ID" value="MDH2132735.1"/>
    <property type="molecule type" value="Genomic_DNA"/>
</dbReference>
<organism evidence="4 8">
    <name type="scientific">Sphingobium yanoikuyae</name>
    <name type="common">Sphingomonas yanoikuyae</name>
    <dbReference type="NCBI Taxonomy" id="13690"/>
    <lineage>
        <taxon>Bacteria</taxon>
        <taxon>Pseudomonadati</taxon>
        <taxon>Pseudomonadota</taxon>
        <taxon>Alphaproteobacteria</taxon>
        <taxon>Sphingomonadales</taxon>
        <taxon>Sphingomonadaceae</taxon>
        <taxon>Sphingobium</taxon>
    </lineage>
</organism>
<dbReference type="KEGG" id="sya:A6768_22840"/>
<dbReference type="PANTHER" id="PTHR36448">
    <property type="entry name" value="BLR7373 PROTEIN"/>
    <property type="match status" value="1"/>
</dbReference>
<reference evidence="4" key="4">
    <citation type="submission" date="2022-09" db="EMBL/GenBank/DDBJ databases">
        <title>Intensive care unit water sources are persistently colonized with multi-drug resistant bacteria and are the site of extensive horizontal gene transfer of antibiotic resistance genes.</title>
        <authorList>
            <person name="Diorio-Toth L."/>
        </authorList>
    </citation>
    <scope>NUCLEOTIDE SEQUENCE</scope>
    <source>
        <strain evidence="4">GD03659</strain>
    </source>
</reference>
<dbReference type="PANTHER" id="PTHR36448:SF2">
    <property type="entry name" value="CUPIN TYPE-1 DOMAIN-CONTAINING PROTEIN"/>
    <property type="match status" value="1"/>
</dbReference>
<dbReference type="EMBL" id="CP020925">
    <property type="protein sequence ID" value="ATP17278.1"/>
    <property type="molecule type" value="Genomic_DNA"/>
</dbReference>
<dbReference type="InterPro" id="IPR014710">
    <property type="entry name" value="RmlC-like_jellyroll"/>
</dbReference>
<dbReference type="Gene3D" id="2.60.120.10">
    <property type="entry name" value="Jelly Rolls"/>
    <property type="match status" value="1"/>
</dbReference>
<evidence type="ECO:0000313" key="4">
    <source>
        <dbReference type="EMBL" id="MDH2132735.1"/>
    </source>
</evidence>
<dbReference type="SUPFAM" id="SSF51182">
    <property type="entry name" value="RmlC-like cupins"/>
    <property type="match status" value="1"/>
</dbReference>
<dbReference type="AlphaFoldDB" id="A0A085K4A0"/>
<evidence type="ECO:0000313" key="6">
    <source>
        <dbReference type="Proteomes" id="UP000219422"/>
    </source>
</evidence>
<gene>
    <name evidence="1" type="ORF">A6768_22840</name>
    <name evidence="2" type="ORF">BV87_02020</name>
    <name evidence="3" type="ORF">EBF16_20140</name>
    <name evidence="4" type="ORF">N5J77_16535</name>
</gene>
<evidence type="ECO:0000313" key="1">
    <source>
        <dbReference type="EMBL" id="ATI82561.1"/>
    </source>
</evidence>
<dbReference type="GeneID" id="57779702"/>
<reference evidence="3 7" key="3">
    <citation type="submission" date="2018-10" db="EMBL/GenBank/DDBJ databases">
        <title>Characterization and genome analysis of a novel bacterium Sphingobium yanoikuyae SJTF8 capable of degrading PAHs.</title>
        <authorList>
            <person name="Yin C."/>
            <person name="Xiong W."/>
            <person name="Liang R."/>
        </authorList>
    </citation>
    <scope>NUCLEOTIDE SEQUENCE [LARGE SCALE GENOMIC DNA]</scope>
    <source>
        <strain evidence="3 7">SJTF8</strain>
    </source>
</reference>
<dbReference type="EMBL" id="CP023741">
    <property type="protein sequence ID" value="ATI82561.1"/>
    <property type="molecule type" value="Genomic_DNA"/>
</dbReference>
<dbReference type="InterPro" id="IPR011051">
    <property type="entry name" value="RmlC_Cupin_sf"/>
</dbReference>
<dbReference type="Proteomes" id="UP000037029">
    <property type="component" value="Chromosome"/>
</dbReference>
<reference evidence="1 6" key="2">
    <citation type="submission" date="2017-10" db="EMBL/GenBank/DDBJ databases">
        <title>Sphingobium yanoikuyae S72.</title>
        <authorList>
            <person name="Sanchez E."/>
            <person name="Bustos P."/>
            <person name="Mendoza P."/>
            <person name="Guo X."/>
            <person name="Mendoza A."/>
        </authorList>
    </citation>
    <scope>NUCLEOTIDE SEQUENCE [LARGE SCALE GENOMIC DNA]</scope>
    <source>
        <strain evidence="1 6">S72</strain>
    </source>
</reference>
<evidence type="ECO:0000313" key="5">
    <source>
        <dbReference type="Proteomes" id="UP000037029"/>
    </source>
</evidence>
<dbReference type="CDD" id="cd02219">
    <property type="entry name" value="cupin_YjlB-like"/>
    <property type="match status" value="1"/>
</dbReference>
<evidence type="ECO:0000313" key="3">
    <source>
        <dbReference type="EMBL" id="AYO78988.1"/>
    </source>
</evidence>